<dbReference type="Proteomes" id="UP000183567">
    <property type="component" value="Unassembled WGS sequence"/>
</dbReference>
<comment type="caution">
    <text evidence="1">The sequence shown here is derived from an EMBL/GenBank/DDBJ whole genome shotgun (WGS) entry which is preliminary data.</text>
</comment>
<proteinExistence type="predicted"/>
<gene>
    <name evidence="1" type="ORF">AZE42_14135</name>
</gene>
<keyword evidence="2" id="KW-1185">Reference proteome</keyword>
<sequence length="52" mass="5624">MIFATFSDTTVLSLLAANQCPVVVMLTGDIVMRVSIALRRCGVKSTPTLIRI</sequence>
<protein>
    <submittedName>
        <fullName evidence="1">Uncharacterized protein</fullName>
    </submittedName>
</protein>
<evidence type="ECO:0000313" key="1">
    <source>
        <dbReference type="EMBL" id="OJA19635.1"/>
    </source>
</evidence>
<name>A0A1J8QI88_9AGAM</name>
<accession>A0A1J8QI88</accession>
<evidence type="ECO:0000313" key="2">
    <source>
        <dbReference type="Proteomes" id="UP000183567"/>
    </source>
</evidence>
<dbReference type="AlphaFoldDB" id="A0A1J8QI88"/>
<reference evidence="1 2" key="1">
    <citation type="submission" date="2016-03" db="EMBL/GenBank/DDBJ databases">
        <title>Comparative genomics of the ectomycorrhizal sister species Rhizopogon vinicolor and Rhizopogon vesiculosus (Basidiomycota: Boletales) reveals a divergence of the mating type B locus.</title>
        <authorList>
            <person name="Mujic A.B."/>
            <person name="Kuo A."/>
            <person name="Tritt A."/>
            <person name="Lipzen A."/>
            <person name="Chen C."/>
            <person name="Johnson J."/>
            <person name="Sharma A."/>
            <person name="Barry K."/>
            <person name="Grigoriev I.V."/>
            <person name="Spatafora J.W."/>
        </authorList>
    </citation>
    <scope>NUCLEOTIDE SEQUENCE [LARGE SCALE GENOMIC DNA]</scope>
    <source>
        <strain evidence="1 2">AM-OR11-056</strain>
    </source>
</reference>
<organism evidence="1 2">
    <name type="scientific">Rhizopogon vesiculosus</name>
    <dbReference type="NCBI Taxonomy" id="180088"/>
    <lineage>
        <taxon>Eukaryota</taxon>
        <taxon>Fungi</taxon>
        <taxon>Dikarya</taxon>
        <taxon>Basidiomycota</taxon>
        <taxon>Agaricomycotina</taxon>
        <taxon>Agaricomycetes</taxon>
        <taxon>Agaricomycetidae</taxon>
        <taxon>Boletales</taxon>
        <taxon>Suillineae</taxon>
        <taxon>Rhizopogonaceae</taxon>
        <taxon>Rhizopogon</taxon>
    </lineage>
</organism>
<dbReference type="EMBL" id="LVVM01000963">
    <property type="protein sequence ID" value="OJA19635.1"/>
    <property type="molecule type" value="Genomic_DNA"/>
</dbReference>